<name>A0A3A3GLC0_PANTH</name>
<dbReference type="PANTHER" id="PTHR43037:SF1">
    <property type="entry name" value="BLL1128 PROTEIN"/>
    <property type="match status" value="1"/>
</dbReference>
<feature type="domain" description="Dienelactone hydrolase" evidence="2">
    <location>
        <begin position="89"/>
        <end position="195"/>
    </location>
</feature>
<reference evidence="3 4" key="1">
    <citation type="submission" date="2018-09" db="EMBL/GenBank/DDBJ databases">
        <title>Paenibacillus SK2017-BO5.</title>
        <authorList>
            <person name="Piskunova J.V."/>
            <person name="Dubiley S.A."/>
            <person name="Severinov K.V."/>
        </authorList>
    </citation>
    <scope>NUCLEOTIDE SEQUENCE [LARGE SCALE GENOMIC DNA]</scope>
    <source>
        <strain evidence="3 4">BO5</strain>
    </source>
</reference>
<comment type="caution">
    <text evidence="3">The sequence shown here is derived from an EMBL/GenBank/DDBJ whole genome shotgun (WGS) entry which is preliminary data.</text>
</comment>
<dbReference type="EMBL" id="QYZD01000007">
    <property type="protein sequence ID" value="RJG24335.1"/>
    <property type="molecule type" value="Genomic_DNA"/>
</dbReference>
<dbReference type="Proteomes" id="UP000266177">
    <property type="component" value="Unassembled WGS sequence"/>
</dbReference>
<proteinExistence type="predicted"/>
<dbReference type="InterPro" id="IPR050955">
    <property type="entry name" value="Plant_Biomass_Hydrol_Est"/>
</dbReference>
<dbReference type="InterPro" id="IPR002925">
    <property type="entry name" value="Dienelactn_hydro"/>
</dbReference>
<evidence type="ECO:0000259" key="2">
    <source>
        <dbReference type="Pfam" id="PF01738"/>
    </source>
</evidence>
<evidence type="ECO:0000313" key="3">
    <source>
        <dbReference type="EMBL" id="RJG24335.1"/>
    </source>
</evidence>
<dbReference type="Pfam" id="PF01738">
    <property type="entry name" value="DLH"/>
    <property type="match status" value="1"/>
</dbReference>
<dbReference type="GO" id="GO:0016787">
    <property type="term" value="F:hydrolase activity"/>
    <property type="evidence" value="ECO:0007669"/>
    <property type="project" value="InterPro"/>
</dbReference>
<organism evidence="3 4">
    <name type="scientific">Paenibacillus thiaminolyticus</name>
    <name type="common">Bacillus thiaminolyticus</name>
    <dbReference type="NCBI Taxonomy" id="49283"/>
    <lineage>
        <taxon>Bacteria</taxon>
        <taxon>Bacillati</taxon>
        <taxon>Bacillota</taxon>
        <taxon>Bacilli</taxon>
        <taxon>Bacillales</taxon>
        <taxon>Paenibacillaceae</taxon>
        <taxon>Paenibacillus</taxon>
    </lineage>
</organism>
<dbReference type="SUPFAM" id="SSF53474">
    <property type="entry name" value="alpha/beta-Hydrolases"/>
    <property type="match status" value="1"/>
</dbReference>
<sequence>MALTAHTLDTQIRKTVHIQYLLYLPAQYDASSDKKWPVLLFLHGAGERGNDLEKVKVHGPPKLAEHADLPFIIIAPQCPEHSHWQLEMDAVIALLDEVTAAYRADTDRIYVTGLSMGGFGTWGLGIAYPERFAALVPICGGYNPQQVSLLKQVPVWGFHGAKDTVVPLSQSEAMVEALREAGGDVKLTVYPEAGHDSWTETYNNHELYEWLLQHSLRSRPNR</sequence>
<dbReference type="Gene3D" id="3.40.50.1820">
    <property type="entry name" value="alpha/beta hydrolase"/>
    <property type="match status" value="1"/>
</dbReference>
<protein>
    <submittedName>
        <fullName evidence="3">Phospholipase</fullName>
    </submittedName>
</protein>
<accession>A0A3A3GLC0</accession>
<dbReference type="PANTHER" id="PTHR43037">
    <property type="entry name" value="UNNAMED PRODUCT-RELATED"/>
    <property type="match status" value="1"/>
</dbReference>
<keyword evidence="1" id="KW-0732">Signal</keyword>
<dbReference type="InterPro" id="IPR029058">
    <property type="entry name" value="AB_hydrolase_fold"/>
</dbReference>
<dbReference type="AlphaFoldDB" id="A0A3A3GLC0"/>
<evidence type="ECO:0000256" key="1">
    <source>
        <dbReference type="ARBA" id="ARBA00022729"/>
    </source>
</evidence>
<evidence type="ECO:0000313" key="4">
    <source>
        <dbReference type="Proteomes" id="UP000266177"/>
    </source>
</evidence>
<dbReference type="OrthoDB" id="9764953at2"/>
<gene>
    <name evidence="3" type="ORF">DQX05_10800</name>
</gene>